<dbReference type="EMBL" id="JAQQKW010000004">
    <property type="protein sequence ID" value="MDC7694179.1"/>
    <property type="molecule type" value="Genomic_DNA"/>
</dbReference>
<dbReference type="Gene3D" id="2.70.98.10">
    <property type="match status" value="1"/>
</dbReference>
<dbReference type="RefSeq" id="WP_272740901.1">
    <property type="nucleotide sequence ID" value="NZ_JAQQKW010000004.1"/>
</dbReference>
<feature type="domain" description="Rhodanese" evidence="4">
    <location>
        <begin position="308"/>
        <end position="333"/>
    </location>
</feature>
<evidence type="ECO:0000256" key="3">
    <source>
        <dbReference type="SAM" id="SignalP"/>
    </source>
</evidence>
<evidence type="ECO:0000313" key="5">
    <source>
        <dbReference type="EMBL" id="MDC7694179.1"/>
    </source>
</evidence>
<evidence type="ECO:0000313" key="6">
    <source>
        <dbReference type="Proteomes" id="UP001216595"/>
    </source>
</evidence>
<feature type="chain" id="PRO_5047057925" evidence="3">
    <location>
        <begin position="28"/>
        <end position="613"/>
    </location>
</feature>
<dbReference type="Pfam" id="PF10566">
    <property type="entry name" value="Glyco_hydro_97"/>
    <property type="match status" value="1"/>
</dbReference>
<dbReference type="PROSITE" id="PS50206">
    <property type="entry name" value="RHODANESE_3"/>
    <property type="match status" value="1"/>
</dbReference>
<dbReference type="PANTHER" id="PTHR35803:SF2">
    <property type="entry name" value="RETAINING ALPHA-GALACTOSIDASE"/>
    <property type="match status" value="1"/>
</dbReference>
<protein>
    <submittedName>
        <fullName evidence="5">Glycoside hydrolase family 97 catalytic domain-containing protein</fullName>
    </submittedName>
</protein>
<sequence>MRMTKAVFRTVALLGVALFSVAQTADAATVNIESPSGKVRVHISDESGHLTYKVTADGKDVLAASPLGIRTNAIDVGQHTVITKVKRGKVAETYRLYGVKRFAEHKANTATLSLRDTGSVAFADVQVADDGVAVRLRLPAQTGRKVEADLSGWRPSDADATMWVSELKEDYENPYYQSRLSQLSGKRLGAPITLKINGLWVTLTEAAVRDYADSAVGVSPDGLLLNTLYANPEGWTTDAAVIQPWRVTIIARTLTELVNSTLVQNVNPAPSAELARADWIKPGRSTWQWLAIGDPLEDDQPQWVDWTKTLGYEYYLIDDGWAKWKQPWPTLEKTVRYAREKRVGIWVWVHSREVFEADARRSFFKRLADAGVVGVKIDFPEPGSRTWSNWYEDAARDAAAARLMVDFHGAIKPSGTERTWPNVLTREGVRGHEWHITRYNRKLPAAHDTILPFTRYVAGPGDYTPTVFTPKELQGNTWSHELAQMVMFTSPFLSFGGHPQTYISNPAFGVIKDMPAVWDETRVLAPSQPGEVAALARRSGEAWYIAVINNETPRSAHLKLDFLTPGKWQIEDYADDRQNPAAFITGKRHVAPGESLDITLSPQGGYVARIRRQ</sequence>
<dbReference type="Proteomes" id="UP001216595">
    <property type="component" value="Unassembled WGS sequence"/>
</dbReference>
<gene>
    <name evidence="5" type="ORF">PQU94_07770</name>
</gene>
<dbReference type="Gene3D" id="3.20.20.70">
    <property type="entry name" value="Aldolase class I"/>
    <property type="match status" value="1"/>
</dbReference>
<accession>A0ABT5IDC9</accession>
<reference evidence="5 6" key="1">
    <citation type="submission" date="2023-01" db="EMBL/GenBank/DDBJ databases">
        <title>Novel species of the genus Asticcacaulis isolated from rivers.</title>
        <authorList>
            <person name="Lu H."/>
        </authorList>
    </citation>
    <scope>NUCLEOTIDE SEQUENCE [LARGE SCALE GENOMIC DNA]</scope>
    <source>
        <strain evidence="5 6">DXS10W</strain>
    </source>
</reference>
<feature type="signal peptide" evidence="3">
    <location>
        <begin position="1"/>
        <end position="27"/>
    </location>
</feature>
<dbReference type="InterPro" id="IPR014718">
    <property type="entry name" value="GH-type_carb-bd"/>
</dbReference>
<evidence type="ECO:0000259" key="4">
    <source>
        <dbReference type="PROSITE" id="PS50206"/>
    </source>
</evidence>
<dbReference type="GO" id="GO:0016787">
    <property type="term" value="F:hydrolase activity"/>
    <property type="evidence" value="ECO:0007669"/>
    <property type="project" value="UniProtKB-KW"/>
</dbReference>
<dbReference type="InterPro" id="IPR029483">
    <property type="entry name" value="GH97_C"/>
</dbReference>
<dbReference type="InterPro" id="IPR019563">
    <property type="entry name" value="GH97_catalytic"/>
</dbReference>
<dbReference type="InterPro" id="IPR013780">
    <property type="entry name" value="Glyco_hydro_b"/>
</dbReference>
<dbReference type="InterPro" id="IPR052720">
    <property type="entry name" value="Glycosyl_hydrolase_97"/>
</dbReference>
<dbReference type="InterPro" id="IPR017853">
    <property type="entry name" value="GH"/>
</dbReference>
<keyword evidence="2" id="KW-0326">Glycosidase</keyword>
<evidence type="ECO:0000256" key="1">
    <source>
        <dbReference type="ARBA" id="ARBA00022801"/>
    </source>
</evidence>
<dbReference type="InterPro" id="IPR001763">
    <property type="entry name" value="Rhodanese-like_dom"/>
</dbReference>
<organism evidence="5 6">
    <name type="scientific">Asticcacaulis currens</name>
    <dbReference type="NCBI Taxonomy" id="2984210"/>
    <lineage>
        <taxon>Bacteria</taxon>
        <taxon>Pseudomonadati</taxon>
        <taxon>Pseudomonadota</taxon>
        <taxon>Alphaproteobacteria</taxon>
        <taxon>Caulobacterales</taxon>
        <taxon>Caulobacteraceae</taxon>
        <taxon>Asticcacaulis</taxon>
    </lineage>
</organism>
<dbReference type="Pfam" id="PF14508">
    <property type="entry name" value="GH97_N"/>
    <property type="match status" value="1"/>
</dbReference>
<dbReference type="Pfam" id="PF14509">
    <property type="entry name" value="GH97_C"/>
    <property type="match status" value="1"/>
</dbReference>
<dbReference type="PANTHER" id="PTHR35803">
    <property type="entry name" value="GLUCAN 1,4-ALPHA-GLUCOSIDASE SUSB-RELATED"/>
    <property type="match status" value="1"/>
</dbReference>
<proteinExistence type="predicted"/>
<dbReference type="InterPro" id="IPR013785">
    <property type="entry name" value="Aldolase_TIM"/>
</dbReference>
<evidence type="ECO:0000256" key="2">
    <source>
        <dbReference type="ARBA" id="ARBA00023295"/>
    </source>
</evidence>
<keyword evidence="1 5" id="KW-0378">Hydrolase</keyword>
<keyword evidence="6" id="KW-1185">Reference proteome</keyword>
<dbReference type="InterPro" id="IPR029486">
    <property type="entry name" value="GH97_N"/>
</dbReference>
<dbReference type="SUPFAM" id="SSF51445">
    <property type="entry name" value="(Trans)glycosidases"/>
    <property type="match status" value="1"/>
</dbReference>
<keyword evidence="3" id="KW-0732">Signal</keyword>
<comment type="caution">
    <text evidence="5">The sequence shown here is derived from an EMBL/GenBank/DDBJ whole genome shotgun (WGS) entry which is preliminary data.</text>
</comment>
<name>A0ABT5IDC9_9CAUL</name>
<dbReference type="Gene3D" id="2.60.40.1180">
    <property type="entry name" value="Golgi alpha-mannosidase II"/>
    <property type="match status" value="1"/>
</dbReference>